<comment type="caution">
    <text evidence="1">The sequence shown here is derived from an EMBL/GenBank/DDBJ whole genome shotgun (WGS) entry which is preliminary data.</text>
</comment>
<sequence length="120" mass="12342">MEPTDTGRDTGSEGKGAATRLARRSMLSAVAAAAVLLSAVGLADVAQSAPSGPGTAIDTIRNLESQGKRVIVNRVGTAPLSQCNVSSVAEGHDVTVRDPVGTTGSQERIRYSTVYVTVRC</sequence>
<protein>
    <submittedName>
        <fullName evidence="1">Uncharacterized protein</fullName>
    </submittedName>
</protein>
<dbReference type="Proteomes" id="UP000053707">
    <property type="component" value="Unassembled WGS sequence"/>
</dbReference>
<reference evidence="1 2" key="1">
    <citation type="submission" date="2016-01" db="EMBL/GenBank/DDBJ databases">
        <authorList>
            <consortium name="TB Trials Study Group"/>
            <person name="Sutton G."/>
            <person name="Brinkac L."/>
            <person name="Sanka R."/>
            <person name="Adams M."/>
            <person name="Lau E.L."/>
            <person name="Macaden R."/>
            <person name="Grewal H.M.S."/>
        </authorList>
    </citation>
    <scope>NUCLEOTIDE SEQUENCE [LARGE SCALE GENOMIC DNA]</scope>
    <source>
        <strain evidence="1 2">IS-1744</strain>
    </source>
</reference>
<name>A0A117JJL8_9MYCO</name>
<dbReference type="AlphaFoldDB" id="A0A117JJL8"/>
<proteinExistence type="predicted"/>
<evidence type="ECO:0000313" key="2">
    <source>
        <dbReference type="Proteomes" id="UP000053707"/>
    </source>
</evidence>
<gene>
    <name evidence="1" type="ORF">AU192_15935</name>
</gene>
<organism evidence="1 2">
    <name type="scientific">Mycobacterium lehmannii</name>
    <dbReference type="NCBI Taxonomy" id="2048550"/>
    <lineage>
        <taxon>Bacteria</taxon>
        <taxon>Bacillati</taxon>
        <taxon>Actinomycetota</taxon>
        <taxon>Actinomycetes</taxon>
        <taxon>Mycobacteriales</taxon>
        <taxon>Mycobacteriaceae</taxon>
        <taxon>Mycobacterium</taxon>
    </lineage>
</organism>
<dbReference type="RefSeq" id="WP_064397361.1">
    <property type="nucleotide sequence ID" value="NZ_LQIR01000023.1"/>
</dbReference>
<accession>A0A117JJL8</accession>
<evidence type="ECO:0000313" key="1">
    <source>
        <dbReference type="EMBL" id="KUI14682.1"/>
    </source>
</evidence>
<keyword evidence="2" id="KW-1185">Reference proteome</keyword>
<dbReference type="EMBL" id="LQIR01000023">
    <property type="protein sequence ID" value="KUI14682.1"/>
    <property type="molecule type" value="Genomic_DNA"/>
</dbReference>